<accession>A0A398C693</accession>
<evidence type="ECO:0000256" key="1">
    <source>
        <dbReference type="SAM" id="SignalP"/>
    </source>
</evidence>
<dbReference type="OrthoDB" id="9765158at2"/>
<dbReference type="InterPro" id="IPR036779">
    <property type="entry name" value="LysM_dom_sf"/>
</dbReference>
<feature type="chain" id="PRO_5017235064" evidence="1">
    <location>
        <begin position="38"/>
        <end position="408"/>
    </location>
</feature>
<dbReference type="InterPro" id="IPR052196">
    <property type="entry name" value="Bact_Kbp"/>
</dbReference>
<gene>
    <name evidence="3" type="ORF">D3F03_13030</name>
</gene>
<proteinExistence type="predicted"/>
<dbReference type="Gene3D" id="3.10.350.10">
    <property type="entry name" value="LysM domain"/>
    <property type="match status" value="1"/>
</dbReference>
<dbReference type="PANTHER" id="PTHR34700:SF4">
    <property type="entry name" value="PHAGE-LIKE ELEMENT PBSX PROTEIN XKDP"/>
    <property type="match status" value="1"/>
</dbReference>
<dbReference type="InterPro" id="IPR006311">
    <property type="entry name" value="TAT_signal"/>
</dbReference>
<keyword evidence="4" id="KW-1185">Reference proteome</keyword>
<dbReference type="RefSeq" id="WP_119109839.1">
    <property type="nucleotide sequence ID" value="NZ_QXJC01000005.1"/>
</dbReference>
<dbReference type="SMART" id="SM00257">
    <property type="entry name" value="LysM"/>
    <property type="match status" value="1"/>
</dbReference>
<dbReference type="PROSITE" id="PS51782">
    <property type="entry name" value="LYSM"/>
    <property type="match status" value="1"/>
</dbReference>
<evidence type="ECO:0000313" key="4">
    <source>
        <dbReference type="Proteomes" id="UP000266302"/>
    </source>
</evidence>
<dbReference type="PANTHER" id="PTHR34700">
    <property type="entry name" value="POTASSIUM BINDING PROTEIN KBP"/>
    <property type="match status" value="1"/>
</dbReference>
<dbReference type="PROSITE" id="PS51318">
    <property type="entry name" value="TAT"/>
    <property type="match status" value="1"/>
</dbReference>
<dbReference type="Proteomes" id="UP000266302">
    <property type="component" value="Unassembled WGS sequence"/>
</dbReference>
<sequence length="408" mass="44173">MQGNTTKHAARQGILRTAGGAVALLVAALGAPPAAWAQNYPVTPVQRATAQQVAKQGVPVADLAPNAPDVYVVKRGDTLWAISGMYLRKPWRWPELWGMNLQSIANPHLIFPGQTLYLDKTGGFARLRSGLPGQPEEVRISPRTRTESLADSALPTLQPNLIEPFLVEPQVVEANTLEQAPRIVATVDERVLMAAGDRAYARGDMVKPLEIAPGEPRYFGIYRNAVALKDPATGEILGYEAQFVGKAELVRGESIEDTPNGKGGVTSDYVPATVDILSTREEVRAGDRLLPAATRGFMSYVPHAPEQEVNARVVSIYGASSVVNAAQNQVVAINVGRQDGIESGHVLQLLTAGQRMKDTTDEAKATIRLPHEKNGMAMVFRTFDRVSYALILDVHNTVRVGDLLINPR</sequence>
<dbReference type="SUPFAM" id="SSF54106">
    <property type="entry name" value="LysM domain"/>
    <property type="match status" value="1"/>
</dbReference>
<dbReference type="AlphaFoldDB" id="A0A398C693"/>
<keyword evidence="1" id="KW-0732">Signal</keyword>
<protein>
    <submittedName>
        <fullName evidence="3">LysM peptidoglycan-binding domain-containing protein</fullName>
    </submittedName>
</protein>
<name>A0A398C693_9BURK</name>
<organism evidence="3 4">
    <name type="scientific">Simplicispira hankyongi</name>
    <dbReference type="NCBI Taxonomy" id="2315688"/>
    <lineage>
        <taxon>Bacteria</taxon>
        <taxon>Pseudomonadati</taxon>
        <taxon>Pseudomonadota</taxon>
        <taxon>Betaproteobacteria</taxon>
        <taxon>Burkholderiales</taxon>
        <taxon>Comamonadaceae</taxon>
        <taxon>Simplicispira</taxon>
    </lineage>
</organism>
<reference evidence="3 4" key="1">
    <citation type="submission" date="2018-09" db="EMBL/GenBank/DDBJ databases">
        <title>Draft genome of Simplicispira sp. NY-02.</title>
        <authorList>
            <person name="Im W.T."/>
        </authorList>
    </citation>
    <scope>NUCLEOTIDE SEQUENCE [LARGE SCALE GENOMIC DNA]</scope>
    <source>
        <strain evidence="3 4">NY-02</strain>
    </source>
</reference>
<evidence type="ECO:0000259" key="2">
    <source>
        <dbReference type="PROSITE" id="PS51782"/>
    </source>
</evidence>
<dbReference type="Pfam" id="PF01476">
    <property type="entry name" value="LysM"/>
    <property type="match status" value="1"/>
</dbReference>
<evidence type="ECO:0000313" key="3">
    <source>
        <dbReference type="EMBL" id="RID97734.1"/>
    </source>
</evidence>
<feature type="domain" description="LysM" evidence="2">
    <location>
        <begin position="69"/>
        <end position="118"/>
    </location>
</feature>
<dbReference type="EMBL" id="QXJC01000005">
    <property type="protein sequence ID" value="RID97734.1"/>
    <property type="molecule type" value="Genomic_DNA"/>
</dbReference>
<dbReference type="InterPro" id="IPR018392">
    <property type="entry name" value="LysM"/>
</dbReference>
<feature type="signal peptide" evidence="1">
    <location>
        <begin position="1"/>
        <end position="37"/>
    </location>
</feature>
<dbReference type="CDD" id="cd00118">
    <property type="entry name" value="LysM"/>
    <property type="match status" value="1"/>
</dbReference>
<comment type="caution">
    <text evidence="3">The sequence shown here is derived from an EMBL/GenBank/DDBJ whole genome shotgun (WGS) entry which is preliminary data.</text>
</comment>